<dbReference type="SFLD" id="SFLDG01139">
    <property type="entry name" value="C2.A:_Pyridoxal_Phosphate_Phos"/>
    <property type="match status" value="1"/>
</dbReference>
<dbReference type="GO" id="GO:0005737">
    <property type="term" value="C:cytoplasm"/>
    <property type="evidence" value="ECO:0007669"/>
    <property type="project" value="TreeGrafter"/>
</dbReference>
<evidence type="ECO:0000313" key="2">
    <source>
        <dbReference type="EMBL" id="KAK4534383.1"/>
    </source>
</evidence>
<dbReference type="Pfam" id="PF13344">
    <property type="entry name" value="Hydrolase_6"/>
    <property type="match status" value="1"/>
</dbReference>
<dbReference type="SFLD" id="SFLDF00039">
    <property type="entry name" value="phosphoglycolate_phosphatase_2"/>
    <property type="match status" value="1"/>
</dbReference>
<dbReference type="EMBL" id="JANCYW010000001">
    <property type="protein sequence ID" value="KAK4534383.1"/>
    <property type="molecule type" value="Genomic_DNA"/>
</dbReference>
<name>A0AAV9IQU7_CYACA</name>
<evidence type="ECO:0000256" key="1">
    <source>
        <dbReference type="ARBA" id="ARBA00022801"/>
    </source>
</evidence>
<dbReference type="InterPro" id="IPR036412">
    <property type="entry name" value="HAD-like_sf"/>
</dbReference>
<dbReference type="NCBIfam" id="TIGR01452">
    <property type="entry name" value="PGP_euk"/>
    <property type="match status" value="1"/>
</dbReference>
<dbReference type="InterPro" id="IPR006349">
    <property type="entry name" value="PGP_euk"/>
</dbReference>
<dbReference type="InterPro" id="IPR023214">
    <property type="entry name" value="HAD_sf"/>
</dbReference>
<proteinExistence type="predicted"/>
<dbReference type="InterPro" id="IPR006357">
    <property type="entry name" value="HAD-SF_hydro_IIA"/>
</dbReference>
<organism evidence="2 3">
    <name type="scientific">Cyanidium caldarium</name>
    <name type="common">Red alga</name>
    <dbReference type="NCBI Taxonomy" id="2771"/>
    <lineage>
        <taxon>Eukaryota</taxon>
        <taxon>Rhodophyta</taxon>
        <taxon>Bangiophyceae</taxon>
        <taxon>Cyanidiales</taxon>
        <taxon>Cyanidiaceae</taxon>
        <taxon>Cyanidium</taxon>
    </lineage>
</organism>
<dbReference type="Gene3D" id="3.40.50.1000">
    <property type="entry name" value="HAD superfamily/HAD-like"/>
    <property type="match status" value="2"/>
</dbReference>
<dbReference type="AlphaFoldDB" id="A0AAV9IQU7"/>
<dbReference type="NCBIfam" id="TIGR01460">
    <property type="entry name" value="HAD-SF-IIA"/>
    <property type="match status" value="1"/>
</dbReference>
<dbReference type="Pfam" id="PF13242">
    <property type="entry name" value="Hydrolase_like"/>
    <property type="match status" value="1"/>
</dbReference>
<comment type="caution">
    <text evidence="2">The sequence shown here is derived from an EMBL/GenBank/DDBJ whole genome shotgun (WGS) entry which is preliminary data.</text>
</comment>
<dbReference type="GO" id="GO:0016791">
    <property type="term" value="F:phosphatase activity"/>
    <property type="evidence" value="ECO:0007669"/>
    <property type="project" value="InterPro"/>
</dbReference>
<evidence type="ECO:0000313" key="3">
    <source>
        <dbReference type="Proteomes" id="UP001301350"/>
    </source>
</evidence>
<dbReference type="PANTHER" id="PTHR19288">
    <property type="entry name" value="4-NITROPHENYLPHOSPHATASE-RELATED"/>
    <property type="match status" value="1"/>
</dbReference>
<evidence type="ECO:0008006" key="4">
    <source>
        <dbReference type="Google" id="ProtNLM"/>
    </source>
</evidence>
<dbReference type="PANTHER" id="PTHR19288:SF46">
    <property type="entry name" value="HALOACID DEHALOGENASE-LIKE HYDROLASE DOMAIN-CONTAINING PROTEIN 2"/>
    <property type="match status" value="1"/>
</dbReference>
<dbReference type="SUPFAM" id="SSF56784">
    <property type="entry name" value="HAD-like"/>
    <property type="match status" value="1"/>
</dbReference>
<sequence length="375" mass="40936">MDRVGFAATVRLALRAPPRNFSESSISSATRDRPHPVSVGVNWRRCGGRNGVLRLANSMSSTGKVHHDTSASDGTAVAQQPRFQRLTDPQSQVLNTTQVFIFDCDGVIWRGDRLIDRVPQVLDYLRAQGKRCFFVTNNSTKSRAGYVKKFTSLGLNAEASEIFSSSFAAAAYLDSKNFQATGKKVYVIGEAGIGEELDLLGIPHIGGPADKDKSPRMGPGDKMEVDPDVGAVVVGFDRYFNYYKAQYANLCIRELGAEFIATNTDAVTHLTDAQEWAGNGTMVGAIRGCTQREPTVVGKPSPLMIDYMAHKYGIPKQEICIVGDRLDTDVLFGKSNGTRAILCLSGVTTEQHMRGQSQVVPDYFCDSIADFMTPE</sequence>
<protein>
    <recommendedName>
        <fullName evidence="4">Phosphoglycolate phosphatase</fullName>
    </recommendedName>
</protein>
<gene>
    <name evidence="2" type="ORF">CDCA_CDCA01G0408</name>
</gene>
<accession>A0AAV9IQU7</accession>
<dbReference type="Proteomes" id="UP001301350">
    <property type="component" value="Unassembled WGS sequence"/>
</dbReference>
<dbReference type="SFLD" id="SFLDS00003">
    <property type="entry name" value="Haloacid_Dehalogenase"/>
    <property type="match status" value="1"/>
</dbReference>
<reference evidence="2 3" key="1">
    <citation type="submission" date="2022-07" db="EMBL/GenBank/DDBJ databases">
        <title>Genome-wide signatures of adaptation to extreme environments.</title>
        <authorList>
            <person name="Cho C.H."/>
            <person name="Yoon H.S."/>
        </authorList>
    </citation>
    <scope>NUCLEOTIDE SEQUENCE [LARGE SCALE GENOMIC DNA]</scope>
    <source>
        <strain evidence="2 3">DBV 063 E5</strain>
    </source>
</reference>
<keyword evidence="1" id="KW-0378">Hydrolase</keyword>
<dbReference type="FunFam" id="3.40.50.1000:FF:000039">
    <property type="entry name" value="Phosphoglycolate phosphatase"/>
    <property type="match status" value="1"/>
</dbReference>
<keyword evidence="3" id="KW-1185">Reference proteome</keyword>